<dbReference type="Proteomes" id="UP000461754">
    <property type="component" value="Unassembled WGS sequence"/>
</dbReference>
<keyword evidence="2" id="KW-1185">Reference proteome</keyword>
<dbReference type="EMBL" id="VUMO01000008">
    <property type="protein sequence ID" value="MSS20137.1"/>
    <property type="molecule type" value="Genomic_DNA"/>
</dbReference>
<comment type="caution">
    <text evidence="1">The sequence shown here is derived from an EMBL/GenBank/DDBJ whole genome shotgun (WGS) entry which is preliminary data.</text>
</comment>
<evidence type="ECO:0000313" key="1">
    <source>
        <dbReference type="EMBL" id="MSS20137.1"/>
    </source>
</evidence>
<accession>A0A7X2TA73</accession>
<reference evidence="1 2" key="1">
    <citation type="submission" date="2019-08" db="EMBL/GenBank/DDBJ databases">
        <title>In-depth cultivation of the pig gut microbiome towards novel bacterial diversity and tailored functional studies.</title>
        <authorList>
            <person name="Wylensek D."/>
            <person name="Hitch T.C.A."/>
            <person name="Clavel T."/>
        </authorList>
    </citation>
    <scope>NUCLEOTIDE SEQUENCE [LARGE SCALE GENOMIC DNA]</scope>
    <source>
        <strain evidence="1 2">RF-744-FAT-4</strain>
    </source>
</reference>
<sequence>MKRFTRTQGSGRSFGTAALTALLCFCAIVLLTVYGMNRINRGNTQRQEKALKRAVNWDITLCYAWEGRYPPSAAYLSTHYGLMYDRRAFAVKVQPRGANLRPDVAVIRKDGAGE</sequence>
<organism evidence="1 2">
    <name type="scientific">Pseudoramibacter porci</name>
    <dbReference type="NCBI Taxonomy" id="2606631"/>
    <lineage>
        <taxon>Bacteria</taxon>
        <taxon>Bacillati</taxon>
        <taxon>Bacillota</taxon>
        <taxon>Clostridia</taxon>
        <taxon>Eubacteriales</taxon>
        <taxon>Eubacteriaceae</taxon>
        <taxon>Pseudoramibacter</taxon>
    </lineage>
</organism>
<gene>
    <name evidence="1" type="ORF">FYJ52_06975</name>
</gene>
<evidence type="ECO:0000313" key="2">
    <source>
        <dbReference type="Proteomes" id="UP000461754"/>
    </source>
</evidence>
<proteinExistence type="predicted"/>
<dbReference type="RefSeq" id="WP_154576515.1">
    <property type="nucleotide sequence ID" value="NZ_VUMO01000008.1"/>
</dbReference>
<dbReference type="AlphaFoldDB" id="A0A7X2TA73"/>
<name>A0A7X2TA73_9FIRM</name>
<protein>
    <submittedName>
        <fullName evidence="1">Uncharacterized protein</fullName>
    </submittedName>
</protein>